<reference evidence="6 7" key="1">
    <citation type="submission" date="2022-10" db="EMBL/GenBank/DDBJ databases">
        <title>Roseococcus glaciei nov., sp. nov., isolated from glacier.</title>
        <authorList>
            <person name="Liu Q."/>
            <person name="Xin Y.-H."/>
        </authorList>
    </citation>
    <scope>NUCLEOTIDE SEQUENCE [LARGE SCALE GENOMIC DNA]</scope>
    <source>
        <strain evidence="6 7">MDT2-1-1</strain>
    </source>
</reference>
<evidence type="ECO:0000256" key="2">
    <source>
        <dbReference type="ARBA" id="ARBA00022741"/>
    </source>
</evidence>
<evidence type="ECO:0000256" key="4">
    <source>
        <dbReference type="ARBA" id="ARBA00022840"/>
    </source>
</evidence>
<dbReference type="Gene3D" id="1.10.510.10">
    <property type="entry name" value="Transferase(Phosphotransferase) domain 1"/>
    <property type="match status" value="1"/>
</dbReference>
<accession>A0ABT3NSR3</accession>
<feature type="domain" description="Protein kinase" evidence="5">
    <location>
        <begin position="1"/>
        <end position="251"/>
    </location>
</feature>
<dbReference type="SUPFAM" id="SSF56112">
    <property type="entry name" value="Protein kinase-like (PK-like)"/>
    <property type="match status" value="1"/>
</dbReference>
<dbReference type="PANTHER" id="PTHR43289">
    <property type="entry name" value="MITOGEN-ACTIVATED PROTEIN KINASE KINASE KINASE 20-RELATED"/>
    <property type="match status" value="1"/>
</dbReference>
<sequence length="269" mass="29025">MESLVTGAIAVNESFPPELLDRYRPDWVIGRSRSSIVWAVTERAGNRPLALKQLSLSVMAHVWPRHPHLVTVVDQPRWDMPAMERLRALPLRDWASPGEVMAPAAAIALLLPLFRALRCLHVSGVAHGGLHGGNVLVRGPADPVLLEPETGRVPVLGAAPEILCGEAPHPGADIWAAGVLAYLLLTGQPPWAGAPEAMRERVLEEPMVPPRSFNDAIPESLSQWLLRCLARSAARRFADAEEALAALEAVLREEPAMIGTSPRVASGKG</sequence>
<protein>
    <recommendedName>
        <fullName evidence="5">Protein kinase domain-containing protein</fullName>
    </recommendedName>
</protein>
<dbReference type="Proteomes" id="UP001526430">
    <property type="component" value="Unassembled WGS sequence"/>
</dbReference>
<dbReference type="EMBL" id="JAPFQI010000001">
    <property type="protein sequence ID" value="MCW8084908.1"/>
    <property type="molecule type" value="Genomic_DNA"/>
</dbReference>
<keyword evidence="4" id="KW-0067">ATP-binding</keyword>
<dbReference type="InterPro" id="IPR000719">
    <property type="entry name" value="Prot_kinase_dom"/>
</dbReference>
<comment type="caution">
    <text evidence="6">The sequence shown here is derived from an EMBL/GenBank/DDBJ whole genome shotgun (WGS) entry which is preliminary data.</text>
</comment>
<dbReference type="PANTHER" id="PTHR43289:SF6">
    <property type="entry name" value="SERINE_THREONINE-PROTEIN KINASE NEKL-3"/>
    <property type="match status" value="1"/>
</dbReference>
<organism evidence="6 7">
    <name type="scientific">Sabulicella glaciei</name>
    <dbReference type="NCBI Taxonomy" id="2984948"/>
    <lineage>
        <taxon>Bacteria</taxon>
        <taxon>Pseudomonadati</taxon>
        <taxon>Pseudomonadota</taxon>
        <taxon>Alphaproteobacteria</taxon>
        <taxon>Acetobacterales</taxon>
        <taxon>Acetobacteraceae</taxon>
        <taxon>Sabulicella</taxon>
    </lineage>
</organism>
<dbReference type="SMART" id="SM00220">
    <property type="entry name" value="S_TKc"/>
    <property type="match status" value="1"/>
</dbReference>
<keyword evidence="2" id="KW-0547">Nucleotide-binding</keyword>
<keyword evidence="1" id="KW-0808">Transferase</keyword>
<evidence type="ECO:0000313" key="6">
    <source>
        <dbReference type="EMBL" id="MCW8084908.1"/>
    </source>
</evidence>
<dbReference type="PROSITE" id="PS50011">
    <property type="entry name" value="PROTEIN_KINASE_DOM"/>
    <property type="match status" value="1"/>
</dbReference>
<gene>
    <name evidence="6" type="ORF">OF850_04660</name>
</gene>
<evidence type="ECO:0000256" key="3">
    <source>
        <dbReference type="ARBA" id="ARBA00022777"/>
    </source>
</evidence>
<evidence type="ECO:0000259" key="5">
    <source>
        <dbReference type="PROSITE" id="PS50011"/>
    </source>
</evidence>
<keyword evidence="3" id="KW-0418">Kinase</keyword>
<dbReference type="InterPro" id="IPR011009">
    <property type="entry name" value="Kinase-like_dom_sf"/>
</dbReference>
<proteinExistence type="predicted"/>
<evidence type="ECO:0000313" key="7">
    <source>
        <dbReference type="Proteomes" id="UP001526430"/>
    </source>
</evidence>
<evidence type="ECO:0000256" key="1">
    <source>
        <dbReference type="ARBA" id="ARBA00022679"/>
    </source>
</evidence>
<keyword evidence="7" id="KW-1185">Reference proteome</keyword>
<name>A0ABT3NSR3_9PROT</name>